<keyword evidence="2" id="KW-0472">Membrane</keyword>
<comment type="caution">
    <text evidence="3">The sequence shown here is derived from an EMBL/GenBank/DDBJ whole genome shotgun (WGS) entry which is preliminary data.</text>
</comment>
<keyword evidence="2" id="KW-1133">Transmembrane helix</keyword>
<name>A0AA36MIT7_9DINO</name>
<feature type="transmembrane region" description="Helical" evidence="2">
    <location>
        <begin position="122"/>
        <end position="147"/>
    </location>
</feature>
<sequence>MVCAPANQFCCGCSLRWGTGLVIFVNFLLVLLFLFRAVAALFYPEEFPGFGNMPVQVFFAAFGVASLPFLCLGIHGVVRRDEVTLSAYCVYLLLAVGVCGYCLVQLGLSLTCSSLPGDEKAVGAYLCGVIEIVDIAFVSVLLLSLLYTLYVVWSQCQDFALGGHRTFSDLEECYGSLESKRLMESSHNILQSFEDEGLGAMFGSGPSGPVSGFGRGLGGSARFGEIGAPLQLCVVGVGPVALSEALSGVSLLQAMPRVDPVDIGASLLWDAKASLQAVESPLEVARPKPLSLLAERIEPSVKRRKMRAPSELTAPEVQVPRDPGPPAKRRRLGAQRRGRAWHFASSQVQCLSDPSGAK</sequence>
<accession>A0AA36MIT7</accession>
<evidence type="ECO:0000313" key="3">
    <source>
        <dbReference type="EMBL" id="CAJ1373874.1"/>
    </source>
</evidence>
<gene>
    <name evidence="3" type="ORF">EVOR1521_LOCUS3574</name>
</gene>
<feature type="transmembrane region" description="Helical" evidence="2">
    <location>
        <begin position="21"/>
        <end position="43"/>
    </location>
</feature>
<protein>
    <submittedName>
        <fullName evidence="3">Uncharacterized protein</fullName>
    </submittedName>
</protein>
<dbReference type="AlphaFoldDB" id="A0AA36MIT7"/>
<evidence type="ECO:0000256" key="2">
    <source>
        <dbReference type="SAM" id="Phobius"/>
    </source>
</evidence>
<evidence type="ECO:0000313" key="4">
    <source>
        <dbReference type="Proteomes" id="UP001178507"/>
    </source>
</evidence>
<feature type="region of interest" description="Disordered" evidence="1">
    <location>
        <begin position="303"/>
        <end position="338"/>
    </location>
</feature>
<dbReference type="EMBL" id="CAUJNA010000221">
    <property type="protein sequence ID" value="CAJ1373874.1"/>
    <property type="molecule type" value="Genomic_DNA"/>
</dbReference>
<reference evidence="3" key="1">
    <citation type="submission" date="2023-08" db="EMBL/GenBank/DDBJ databases">
        <authorList>
            <person name="Chen Y."/>
            <person name="Shah S."/>
            <person name="Dougan E. K."/>
            <person name="Thang M."/>
            <person name="Chan C."/>
        </authorList>
    </citation>
    <scope>NUCLEOTIDE SEQUENCE</scope>
</reference>
<dbReference type="Proteomes" id="UP001178507">
    <property type="component" value="Unassembled WGS sequence"/>
</dbReference>
<organism evidence="3 4">
    <name type="scientific">Effrenium voratum</name>
    <dbReference type="NCBI Taxonomy" id="2562239"/>
    <lineage>
        <taxon>Eukaryota</taxon>
        <taxon>Sar</taxon>
        <taxon>Alveolata</taxon>
        <taxon>Dinophyceae</taxon>
        <taxon>Suessiales</taxon>
        <taxon>Symbiodiniaceae</taxon>
        <taxon>Effrenium</taxon>
    </lineage>
</organism>
<feature type="transmembrane region" description="Helical" evidence="2">
    <location>
        <begin position="55"/>
        <end position="78"/>
    </location>
</feature>
<feature type="compositionally biased region" description="Basic residues" evidence="1">
    <location>
        <begin position="327"/>
        <end position="338"/>
    </location>
</feature>
<feature type="transmembrane region" description="Helical" evidence="2">
    <location>
        <begin position="90"/>
        <end position="110"/>
    </location>
</feature>
<proteinExistence type="predicted"/>
<keyword evidence="4" id="KW-1185">Reference proteome</keyword>
<evidence type="ECO:0000256" key="1">
    <source>
        <dbReference type="SAM" id="MobiDB-lite"/>
    </source>
</evidence>
<keyword evidence="2" id="KW-0812">Transmembrane</keyword>